<reference evidence="1 2" key="1">
    <citation type="submission" date="2017-06" db="EMBL/GenBank/DDBJ databases">
        <title>Genome sequencing of cyanobaciteial culture collection at National Institute for Environmental Studies (NIES).</title>
        <authorList>
            <person name="Hirose Y."/>
            <person name="Shimura Y."/>
            <person name="Fujisawa T."/>
            <person name="Nakamura Y."/>
            <person name="Kawachi M."/>
        </authorList>
    </citation>
    <scope>NUCLEOTIDE SEQUENCE [LARGE SCALE GENOMIC DNA]</scope>
    <source>
        <strain evidence="1 2">NIES-21</strain>
    </source>
</reference>
<sequence>MYLRIKRRQFGQLVIASAATNMLVNLVKNKTLAQEARSLVGVRLPASKNQQNPKISLDLENTSPAFTLVSLDLTTGGERLSTEIPASIVDNLTTKIETAKRAFSTESSRITGFTSFTDGTMVMLTVETTQKGNHSKIIFTDNKSKKPKAKKISGFKNGNHTIEGVLGTKNNKIIGIASANNGVPPFYLVMIDPKNGKVTSGDELKLPELPRNLRFSNLALSPDGKFYATILTSDGRTTLVQLDPNKTSLLTGKLLITTVAGLTYNRKYLSNDLLSLTFSPSGQLIALANLNNSPKNSVFAVDIKTGNMTLLSQVNANKIAFIP</sequence>
<dbReference type="Proteomes" id="UP000218287">
    <property type="component" value="Chromosome"/>
</dbReference>
<proteinExistence type="predicted"/>
<dbReference type="EMBL" id="AP018174">
    <property type="protein sequence ID" value="BAY16045.1"/>
    <property type="molecule type" value="Genomic_DNA"/>
</dbReference>
<keyword evidence="2" id="KW-1185">Reference proteome</keyword>
<dbReference type="Gene3D" id="2.130.10.10">
    <property type="entry name" value="YVTN repeat-like/Quinoprotein amine dehydrogenase"/>
    <property type="match status" value="1"/>
</dbReference>
<evidence type="ECO:0000313" key="2">
    <source>
        <dbReference type="Proteomes" id="UP000218287"/>
    </source>
</evidence>
<evidence type="ECO:0000313" key="1">
    <source>
        <dbReference type="EMBL" id="BAY16045.1"/>
    </source>
</evidence>
<organism evidence="1 2">
    <name type="scientific">Anabaenopsis circularis NIES-21</name>
    <dbReference type="NCBI Taxonomy" id="1085406"/>
    <lineage>
        <taxon>Bacteria</taxon>
        <taxon>Bacillati</taxon>
        <taxon>Cyanobacteriota</taxon>
        <taxon>Cyanophyceae</taxon>
        <taxon>Nostocales</taxon>
        <taxon>Nodulariaceae</taxon>
        <taxon>Anabaenopsis</taxon>
    </lineage>
</organism>
<accession>A0A1Z4GEW4</accession>
<dbReference type="InterPro" id="IPR015943">
    <property type="entry name" value="WD40/YVTN_repeat-like_dom_sf"/>
</dbReference>
<dbReference type="AlphaFoldDB" id="A0A1Z4GEW4"/>
<dbReference type="SUPFAM" id="SSF82171">
    <property type="entry name" value="DPP6 N-terminal domain-like"/>
    <property type="match status" value="1"/>
</dbReference>
<gene>
    <name evidence="1" type="ORF">NIES21_18680</name>
</gene>
<protein>
    <submittedName>
        <fullName evidence="1">Uncharacterized protein</fullName>
    </submittedName>
</protein>
<name>A0A1Z4GEW4_9CYAN</name>